<evidence type="ECO:0000256" key="3">
    <source>
        <dbReference type="ARBA" id="ARBA00022737"/>
    </source>
</evidence>
<dbReference type="Gene3D" id="3.40.50.10140">
    <property type="entry name" value="Toll/interleukin-1 receptor homology (TIR) domain"/>
    <property type="match status" value="1"/>
</dbReference>
<feature type="domain" description="TIR" evidence="8">
    <location>
        <begin position="850"/>
        <end position="1017"/>
    </location>
</feature>
<keyword evidence="2" id="KW-0433">Leucine-rich repeat</keyword>
<sequence length="1688" mass="191067">MDDLWRRIGTWKSRSKSAPDISATQNKPQESKLSRNELVLLGNPAKRFNLADINRASKQDLGKVSLERTYKAELEDGITTVVVKKLEDVVSSAKDFRDKVETIGAMEHENLLPLRGYIYSEDQKFLLYDYMPPGSLSDQLRNRETPLSWEVRLSIALGAARAIEHLHAQNSHHGNFKSSKVLLTPSYEARVSDYGLTLFPTRTGGDGANQARAGGAEKKGADVHAFGVLLLELLELLEVMPPSNTLYNGRADFLTSVHIGVEKLLKLAIDCASDAVNSLDGPRTPMSEVRRRIEELCKLGGQRDEDSQPDKVIEGTKDMSSWFIPSAQVDRDSQLYQFSKVNKDMHTRKPVDGVLEVSERVYVFDCCLTVDGLKDEDHRNLIGGVVGKVQQHFPDASFMVFNFGEQDSQSQVPELLSDMPVMNYLIHHGDCPILAMEIIHHFLRAADGWLSLDEHKNMLLVHCERGGWPVLAFMLAALLLYRKESNGEEETLHLIYNKAPSDLLHLISPLNPLPSQLRYLHYIATSNVHSEGCLPYKSLTLDSVILRFIPCLDAEVGCHLMFNISGWDPHNLTDKTPTVLFSAPERGKDIKQYKQADHKLVKVDIHCPVQGDVVLECMRVTAGLEHGETLFRVMFNTAYLLENNLMLGLDQMDVTWDRQNQYSRAFSAEITFSEMNPAASLVSVDSSYDEEQREIEAQELQVEDEVVYGVLLSQDAKTIHEDNEVQESSTLPSQLEAPVYSALDGSLSSSDSASSSLSLDGSPVSFSAMLTENNIEPLQSPKQQLVSSVEISRCSLRECTSPSAVSSDSAEAPEELVHNSGQIPEITMPQEEKSCQLNGITSSTSTSSGFDYDVFLSFRGPDTRSGITDFLYTSLLAAGIHTYRDDDELRIGDEIAPELLKAINHSKISIPIFSKGYAFSKWCLNELVQMVKCRKSRRQMIMPIFYDITPSEVRHQTGSYGDAFVSHEKRFDNKVISKWKAALKEVGDLKGWDINSMPTRREGELVKLIVQKVLAELKSSYLPVTNYLVGIEHHVKEINRMVCGDSKDIQIVGIHGMGGVGKTTLAKIIYNQLSHCFEGRCFLSNVRETSQLKGIECLHNQLISDVLKIKESNISNVEEGIKMIKKRLCGKKVLVLLDDVDQMTHWDALIGKPAWFGLGSRIIITSRNRDIVDVSEVCYPYELMSMNFDLSLQLFCQYAFGRDYPSDDQVAFSTEVVKSTGGLPLALEAIGKLLPYRSKDVWDVILKKLKQVPLNEVKRKLKTSYDALDDWQKHIFLDIACLFTGFDRRMVLHLWKDSNLFPEEGLEVLQKMSLIKITEDNKIWMHDQLRGLGRDIVRQECNEEQEKHTRFWNHEEGLEVAMEMEGTKKIEALCQKFDPQLLYYIANEEAERLPDLRYPEVRVFRDNCPSNDFQANLQNNTCMLSKLRFLSWHHFPIEVKITNFSMMNIVILHLGHCPNLTDLQSIEGLVSLRILKLIEILPLERLPDLSNLKKLSKLQLGRCHNLIDVQSIEGLGNLKTLKLTEIPLLKTLPDLSYLKKLTELHLRYCHGLIEIKSFEGLENLLILKMDELPLLERLPNLSNLKKLTQLDLRRCHNLVKIQGTLESLEDLCIQGCRSLDEALDPTSSFKKLRSLRINDCKKLHLDRIWVSKFKISDRVHINSTCWRLSNIGICVCMLGRQFFLPSLP</sequence>
<dbReference type="PANTHER" id="PTHR11017">
    <property type="entry name" value="LEUCINE-RICH REPEAT-CONTAINING PROTEIN"/>
    <property type="match status" value="1"/>
</dbReference>
<dbReference type="FunFam" id="3.40.50.10140:FF:000007">
    <property type="entry name" value="Disease resistance protein (TIR-NBS-LRR class)"/>
    <property type="match status" value="1"/>
</dbReference>
<dbReference type="SUPFAM" id="SSF49562">
    <property type="entry name" value="C2 domain (Calcium/lipid-binding domain, CaLB)"/>
    <property type="match status" value="1"/>
</dbReference>
<dbReference type="InterPro" id="IPR029021">
    <property type="entry name" value="Prot-tyrosine_phosphatase-like"/>
</dbReference>
<dbReference type="Pfam" id="PF07714">
    <property type="entry name" value="PK_Tyr_Ser-Thr"/>
    <property type="match status" value="1"/>
</dbReference>
<comment type="similarity">
    <text evidence="1">Belongs to the protein kinase superfamily. TKL Ser/Thr protein kinase family. ROCO subfamily.</text>
</comment>
<dbReference type="SUPFAM" id="SSF52799">
    <property type="entry name" value="(Phosphotyrosine protein) phosphatases II"/>
    <property type="match status" value="1"/>
</dbReference>
<dbReference type="InterPro" id="IPR032675">
    <property type="entry name" value="LRR_dom_sf"/>
</dbReference>
<gene>
    <name evidence="10" type="ORF">ACJRO7_014681</name>
</gene>
<dbReference type="InterPro" id="IPR036390">
    <property type="entry name" value="WH_DNA-bd_sf"/>
</dbReference>
<dbReference type="Gene3D" id="1.10.510.10">
    <property type="entry name" value="Transferase(Phosphotransferase) domain 1"/>
    <property type="match status" value="1"/>
</dbReference>
<dbReference type="PANTHER" id="PTHR11017:SF570">
    <property type="entry name" value="DISEASE RESISTANCE PROTEIN (TIR-NBS CLASS)-RELATED"/>
    <property type="match status" value="1"/>
</dbReference>
<dbReference type="InterPro" id="IPR027417">
    <property type="entry name" value="P-loop_NTPase"/>
</dbReference>
<dbReference type="SUPFAM" id="SSF52540">
    <property type="entry name" value="P-loop containing nucleoside triphosphate hydrolases"/>
    <property type="match status" value="1"/>
</dbReference>
<dbReference type="InterPro" id="IPR001245">
    <property type="entry name" value="Ser-Thr/Tyr_kinase_cat_dom"/>
</dbReference>
<protein>
    <submittedName>
        <fullName evidence="10">Uncharacterized protein</fullName>
    </submittedName>
</protein>
<dbReference type="InterPro" id="IPR002182">
    <property type="entry name" value="NB-ARC"/>
</dbReference>
<dbReference type="EMBL" id="JBJKBG010000003">
    <property type="protein sequence ID" value="KAL3745599.1"/>
    <property type="molecule type" value="Genomic_DNA"/>
</dbReference>
<comment type="caution">
    <text evidence="10">The sequence shown here is derived from an EMBL/GenBank/DDBJ whole genome shotgun (WGS) entry which is preliminary data.</text>
</comment>
<dbReference type="Proteomes" id="UP001634007">
    <property type="component" value="Unassembled WGS sequence"/>
</dbReference>
<evidence type="ECO:0000259" key="8">
    <source>
        <dbReference type="PROSITE" id="PS50104"/>
    </source>
</evidence>
<dbReference type="SMART" id="SM01326">
    <property type="entry name" value="PTEN_C2"/>
    <property type="match status" value="1"/>
</dbReference>
<proteinExistence type="inferred from homology"/>
<dbReference type="Pfam" id="PF00931">
    <property type="entry name" value="NB-ARC"/>
    <property type="match status" value="1"/>
</dbReference>
<dbReference type="InterPro" id="IPR035897">
    <property type="entry name" value="Toll_tir_struct_dom_sf"/>
</dbReference>
<dbReference type="Gene3D" id="3.30.200.20">
    <property type="entry name" value="Phosphorylase Kinase, domain 1"/>
    <property type="match status" value="1"/>
</dbReference>
<dbReference type="Gene3D" id="3.90.190.10">
    <property type="entry name" value="Protein tyrosine phosphatase superfamily"/>
    <property type="match status" value="1"/>
</dbReference>
<dbReference type="Pfam" id="PF01582">
    <property type="entry name" value="TIR"/>
    <property type="match status" value="1"/>
</dbReference>
<keyword evidence="6" id="KW-0520">NAD</keyword>
<dbReference type="InterPro" id="IPR000157">
    <property type="entry name" value="TIR_dom"/>
</dbReference>
<feature type="domain" description="Protein kinase" evidence="7">
    <location>
        <begin position="55"/>
        <end position="363"/>
    </location>
</feature>
<dbReference type="GO" id="GO:0006952">
    <property type="term" value="P:defense response"/>
    <property type="evidence" value="ECO:0007669"/>
    <property type="project" value="UniProtKB-KW"/>
</dbReference>
<accession>A0ABD3L1R6</accession>
<evidence type="ECO:0000313" key="11">
    <source>
        <dbReference type="Proteomes" id="UP001634007"/>
    </source>
</evidence>
<name>A0ABD3L1R6_EUCGL</name>
<dbReference type="PROSITE" id="PS50104">
    <property type="entry name" value="TIR"/>
    <property type="match status" value="1"/>
</dbReference>
<evidence type="ECO:0000256" key="1">
    <source>
        <dbReference type="ARBA" id="ARBA00008171"/>
    </source>
</evidence>
<dbReference type="Gene3D" id="2.60.40.1110">
    <property type="match status" value="1"/>
</dbReference>
<dbReference type="SUPFAM" id="SSF52058">
    <property type="entry name" value="L domain-like"/>
    <property type="match status" value="1"/>
</dbReference>
<dbReference type="InterPro" id="IPR044974">
    <property type="entry name" value="Disease_R_plants"/>
</dbReference>
<dbReference type="SMART" id="SM00255">
    <property type="entry name" value="TIR"/>
    <property type="match status" value="1"/>
</dbReference>
<dbReference type="Gene3D" id="1.10.8.430">
    <property type="entry name" value="Helical domain of apoptotic protease-activating factors"/>
    <property type="match status" value="1"/>
</dbReference>
<dbReference type="SUPFAM" id="SSF56112">
    <property type="entry name" value="Protein kinase-like (PK-like)"/>
    <property type="match status" value="1"/>
</dbReference>
<dbReference type="InterPro" id="IPR035892">
    <property type="entry name" value="C2_domain_sf"/>
</dbReference>
<feature type="domain" description="C2 tensin-type" evidence="9">
    <location>
        <begin position="536"/>
        <end position="675"/>
    </location>
</feature>
<keyword evidence="5" id="KW-0378">Hydrolase</keyword>
<evidence type="ECO:0000256" key="5">
    <source>
        <dbReference type="ARBA" id="ARBA00022912"/>
    </source>
</evidence>
<keyword evidence="4" id="KW-0611">Plant defense</keyword>
<dbReference type="InterPro" id="IPR000719">
    <property type="entry name" value="Prot_kinase_dom"/>
</dbReference>
<keyword evidence="5" id="KW-0904">Protein phosphatase</keyword>
<evidence type="ECO:0000313" key="10">
    <source>
        <dbReference type="EMBL" id="KAL3745599.1"/>
    </source>
</evidence>
<keyword evidence="11" id="KW-1185">Reference proteome</keyword>
<keyword evidence="3" id="KW-0677">Repeat</keyword>
<reference evidence="10 11" key="1">
    <citation type="submission" date="2024-11" db="EMBL/GenBank/DDBJ databases">
        <title>Chromosome-level genome assembly of Eucalyptus globulus Labill. provides insights into its genome evolution.</title>
        <authorList>
            <person name="Li X."/>
        </authorList>
    </citation>
    <scope>NUCLEOTIDE SEQUENCE [LARGE SCALE GENOMIC DNA]</scope>
    <source>
        <strain evidence="10">CL2024</strain>
        <tissue evidence="10">Fresh tender leaves</tissue>
    </source>
</reference>
<dbReference type="PROSITE" id="PS50011">
    <property type="entry name" value="PROTEIN_KINASE_DOM"/>
    <property type="match status" value="1"/>
</dbReference>
<dbReference type="Pfam" id="PF23282">
    <property type="entry name" value="WHD_ROQ1"/>
    <property type="match status" value="1"/>
</dbReference>
<dbReference type="GO" id="GO:0004721">
    <property type="term" value="F:phosphoprotein phosphatase activity"/>
    <property type="evidence" value="ECO:0007669"/>
    <property type="project" value="UniProtKB-KW"/>
</dbReference>
<dbReference type="Gene3D" id="3.40.50.300">
    <property type="entry name" value="P-loop containing nucleotide triphosphate hydrolases"/>
    <property type="match status" value="1"/>
</dbReference>
<dbReference type="SUPFAM" id="SSF52200">
    <property type="entry name" value="Toll/Interleukin receptor TIR domain"/>
    <property type="match status" value="1"/>
</dbReference>
<dbReference type="SUPFAM" id="SSF46785">
    <property type="entry name" value="Winged helix' DNA-binding domain"/>
    <property type="match status" value="1"/>
</dbReference>
<dbReference type="PROSITE" id="PS51182">
    <property type="entry name" value="C2_TENSIN"/>
    <property type="match status" value="1"/>
</dbReference>
<dbReference type="InterPro" id="IPR014020">
    <property type="entry name" value="Tensin_C2-dom"/>
</dbReference>
<evidence type="ECO:0000259" key="9">
    <source>
        <dbReference type="PROSITE" id="PS51182"/>
    </source>
</evidence>
<evidence type="ECO:0000256" key="2">
    <source>
        <dbReference type="ARBA" id="ARBA00022614"/>
    </source>
</evidence>
<dbReference type="InterPro" id="IPR058192">
    <property type="entry name" value="WHD_ROQ1-like"/>
</dbReference>
<organism evidence="10 11">
    <name type="scientific">Eucalyptus globulus</name>
    <name type="common">Tasmanian blue gum</name>
    <dbReference type="NCBI Taxonomy" id="34317"/>
    <lineage>
        <taxon>Eukaryota</taxon>
        <taxon>Viridiplantae</taxon>
        <taxon>Streptophyta</taxon>
        <taxon>Embryophyta</taxon>
        <taxon>Tracheophyta</taxon>
        <taxon>Spermatophyta</taxon>
        <taxon>Magnoliopsida</taxon>
        <taxon>eudicotyledons</taxon>
        <taxon>Gunneridae</taxon>
        <taxon>Pentapetalae</taxon>
        <taxon>rosids</taxon>
        <taxon>malvids</taxon>
        <taxon>Myrtales</taxon>
        <taxon>Myrtaceae</taxon>
        <taxon>Myrtoideae</taxon>
        <taxon>Eucalypteae</taxon>
        <taxon>Eucalyptus</taxon>
    </lineage>
</organism>
<dbReference type="Gene3D" id="3.80.10.10">
    <property type="entry name" value="Ribonuclease Inhibitor"/>
    <property type="match status" value="1"/>
</dbReference>
<dbReference type="PRINTS" id="PR00364">
    <property type="entry name" value="DISEASERSIST"/>
</dbReference>
<evidence type="ECO:0000259" key="7">
    <source>
        <dbReference type="PROSITE" id="PS50011"/>
    </source>
</evidence>
<dbReference type="InterPro" id="IPR011009">
    <property type="entry name" value="Kinase-like_dom_sf"/>
</dbReference>
<evidence type="ECO:0000256" key="4">
    <source>
        <dbReference type="ARBA" id="ARBA00022821"/>
    </source>
</evidence>
<dbReference type="InterPro" id="IPR042197">
    <property type="entry name" value="Apaf_helical"/>
</dbReference>
<evidence type="ECO:0000256" key="6">
    <source>
        <dbReference type="ARBA" id="ARBA00023027"/>
    </source>
</evidence>
<dbReference type="Pfam" id="PF10409">
    <property type="entry name" value="PTEN_C2"/>
    <property type="match status" value="1"/>
</dbReference>